<keyword evidence="3" id="KW-1185">Reference proteome</keyword>
<sequence length="169" mass="18550">MSWWKPKWLTDFLLDQVLEPSAQAALIAPVQANRRLLDEVCDWVRGGSRVDEETLAAMTLAAEDARLIAEAFTGSDGEKRLMILARMTVLRPPVDVTMPAGTRDAYAQLRQGQDSIFAGVVRYLDIHTAQKRTEEHERSQSNAQPGAEPGSDDWSAPSAYDPGGLVGGR</sequence>
<dbReference type="EMBL" id="CP146369">
    <property type="protein sequence ID" value="WWT55363.1"/>
    <property type="molecule type" value="Genomic_DNA"/>
</dbReference>
<dbReference type="RefSeq" id="WP_338577785.1">
    <property type="nucleotide sequence ID" value="NZ_CP146369.1"/>
</dbReference>
<proteinExistence type="predicted"/>
<name>A0ABZ2ICX6_9CAUL</name>
<organism evidence="2 3">
    <name type="scientific">Brevundimonas olei</name>
    <dbReference type="NCBI Taxonomy" id="657642"/>
    <lineage>
        <taxon>Bacteria</taxon>
        <taxon>Pseudomonadati</taxon>
        <taxon>Pseudomonadota</taxon>
        <taxon>Alphaproteobacteria</taxon>
        <taxon>Caulobacterales</taxon>
        <taxon>Caulobacteraceae</taxon>
        <taxon>Brevundimonas</taxon>
    </lineage>
</organism>
<evidence type="ECO:0000256" key="1">
    <source>
        <dbReference type="SAM" id="MobiDB-lite"/>
    </source>
</evidence>
<gene>
    <name evidence="2" type="ORF">V8J38_02710</name>
</gene>
<dbReference type="Proteomes" id="UP001363460">
    <property type="component" value="Chromosome"/>
</dbReference>
<evidence type="ECO:0008006" key="4">
    <source>
        <dbReference type="Google" id="ProtNLM"/>
    </source>
</evidence>
<feature type="region of interest" description="Disordered" evidence="1">
    <location>
        <begin position="130"/>
        <end position="169"/>
    </location>
</feature>
<protein>
    <recommendedName>
        <fullName evidence="4">DUF2336 domain-containing protein</fullName>
    </recommendedName>
</protein>
<evidence type="ECO:0000313" key="2">
    <source>
        <dbReference type="EMBL" id="WWT55363.1"/>
    </source>
</evidence>
<reference evidence="2 3" key="1">
    <citation type="submission" date="2024-02" db="EMBL/GenBank/DDBJ databases">
        <title>Distribution and functional of Brevundimonas-related endobacteria within Verticillium dahliae.</title>
        <authorList>
            <person name="Zeng H."/>
        </authorList>
    </citation>
    <scope>NUCLEOTIDE SEQUENCE [LARGE SCALE GENOMIC DNA]</scope>
    <source>
        <strain evidence="2 3">TRM 44200</strain>
    </source>
</reference>
<evidence type="ECO:0000313" key="3">
    <source>
        <dbReference type="Proteomes" id="UP001363460"/>
    </source>
</evidence>
<accession>A0ABZ2ICX6</accession>